<keyword evidence="3" id="KW-1185">Reference proteome</keyword>
<evidence type="ECO:0008006" key="4">
    <source>
        <dbReference type="Google" id="ProtNLM"/>
    </source>
</evidence>
<dbReference type="Bgee" id="ENSMMUG00000060433">
    <property type="expression patterns" value="Expressed in spleen and 1 other cell type or tissue"/>
</dbReference>
<reference evidence="2" key="2">
    <citation type="submission" date="2025-08" db="UniProtKB">
        <authorList>
            <consortium name="Ensembl"/>
        </authorList>
    </citation>
    <scope>IDENTIFICATION</scope>
    <source>
        <strain evidence="2">17573</strain>
    </source>
</reference>
<reference evidence="2" key="1">
    <citation type="submission" date="2019-01" db="EMBL/GenBank/DDBJ databases">
        <authorList>
            <person name="Graves T."/>
            <person name="Eichler E.E."/>
            <person name="Wilson R.K."/>
        </authorList>
    </citation>
    <scope>NUCLEOTIDE SEQUENCE [LARGE SCALE GENOMIC DNA]</scope>
    <source>
        <strain evidence="2">17573</strain>
    </source>
</reference>
<feature type="signal peptide" evidence="1">
    <location>
        <begin position="1"/>
        <end position="24"/>
    </location>
</feature>
<dbReference type="Proteomes" id="UP000006718">
    <property type="component" value="Unassembled WGS sequence"/>
</dbReference>
<sequence length="133" mass="14900">MHCICCCCCLKIYIYMRLGTVAHACNPSTLGGRGGWITRSRDRDHPGKHGAILSLLKIQKLARHGGACLWSQLLGRLRQENRLNPGGGGCSELRSCHCTPAWQQSKTPSQKRNMQQRPYVAHRPKILTHTSLR</sequence>
<protein>
    <recommendedName>
        <fullName evidence="4">Secreted protein</fullName>
    </recommendedName>
</protein>
<dbReference type="AlphaFoldDB" id="A0A5F8APS9"/>
<evidence type="ECO:0000313" key="2">
    <source>
        <dbReference type="Ensembl" id="ENSMMUP00000078926.1"/>
    </source>
</evidence>
<dbReference type="Ensembl" id="ENSMMUT00000090753.1">
    <property type="protein sequence ID" value="ENSMMUP00000078926.1"/>
    <property type="gene ID" value="ENSMMUG00000060433.1"/>
</dbReference>
<organism evidence="2 3">
    <name type="scientific">Macaca mulatta</name>
    <name type="common">Rhesus macaque</name>
    <dbReference type="NCBI Taxonomy" id="9544"/>
    <lineage>
        <taxon>Eukaryota</taxon>
        <taxon>Metazoa</taxon>
        <taxon>Chordata</taxon>
        <taxon>Craniata</taxon>
        <taxon>Vertebrata</taxon>
        <taxon>Euteleostomi</taxon>
        <taxon>Mammalia</taxon>
        <taxon>Eutheria</taxon>
        <taxon>Euarchontoglires</taxon>
        <taxon>Primates</taxon>
        <taxon>Haplorrhini</taxon>
        <taxon>Catarrhini</taxon>
        <taxon>Cercopithecidae</taxon>
        <taxon>Cercopithecinae</taxon>
        <taxon>Macaca</taxon>
    </lineage>
</organism>
<evidence type="ECO:0000256" key="1">
    <source>
        <dbReference type="SAM" id="SignalP"/>
    </source>
</evidence>
<keyword evidence="1" id="KW-0732">Signal</keyword>
<dbReference type="InParanoid" id="A0A5F8APS9"/>
<dbReference type="GeneTree" id="ENSGT00940000163244"/>
<name>A0A5F8APS9_MACMU</name>
<evidence type="ECO:0000313" key="3">
    <source>
        <dbReference type="Proteomes" id="UP000006718"/>
    </source>
</evidence>
<reference evidence="2" key="3">
    <citation type="submission" date="2025-09" db="UniProtKB">
        <authorList>
            <consortium name="Ensembl"/>
        </authorList>
    </citation>
    <scope>IDENTIFICATION</scope>
    <source>
        <strain evidence="2">17573</strain>
    </source>
</reference>
<proteinExistence type="predicted"/>
<dbReference type="STRING" id="9544.ENSMMUP00000078926"/>
<accession>A0A5F8APS9</accession>
<feature type="chain" id="PRO_5023913129" description="Secreted protein" evidence="1">
    <location>
        <begin position="25"/>
        <end position="133"/>
    </location>
</feature>
<dbReference type="VEuPathDB" id="HostDB:ENSMMUG00000060433"/>